<dbReference type="EMBL" id="JAOQJF010000002">
    <property type="protein sequence ID" value="MCU6798622.1"/>
    <property type="molecule type" value="Genomic_DNA"/>
</dbReference>
<accession>A0ABT2UVN9</accession>
<dbReference type="InterPro" id="IPR050950">
    <property type="entry name" value="HTH-type_LysR_regulators"/>
</dbReference>
<evidence type="ECO:0000256" key="3">
    <source>
        <dbReference type="ARBA" id="ARBA00022679"/>
    </source>
</evidence>
<dbReference type="SUPFAM" id="SSF53850">
    <property type="entry name" value="Periplasmic binding protein-like II"/>
    <property type="match status" value="1"/>
</dbReference>
<keyword evidence="10" id="KW-0456">Lyase</keyword>
<dbReference type="CDD" id="cd05466">
    <property type="entry name" value="PBP2_LTTR_substrate"/>
    <property type="match status" value="1"/>
</dbReference>
<reference evidence="10 11" key="1">
    <citation type="journal article" date="2021" name="ISME Commun">
        <title>Automated analysis of genomic sequences facilitates high-throughput and comprehensive description of bacteria.</title>
        <authorList>
            <person name="Hitch T.C.A."/>
        </authorList>
    </citation>
    <scope>NUCLEOTIDE SEQUENCE [LARGE SCALE GENOMIC DNA]</scope>
    <source>
        <strain evidence="11">f_CCE</strain>
    </source>
</reference>
<dbReference type="PRINTS" id="PR00039">
    <property type="entry name" value="HTHLYSR"/>
</dbReference>
<dbReference type="SUPFAM" id="SSF46785">
    <property type="entry name" value="Winged helix' DNA-binding domain"/>
    <property type="match status" value="1"/>
</dbReference>
<protein>
    <recommendedName>
        <fullName evidence="2">citrate lyase holo-[acyl-carrier protein] synthase</fullName>
        <ecNumber evidence="2">2.7.7.61</ecNumber>
    </recommendedName>
</protein>
<evidence type="ECO:0000313" key="10">
    <source>
        <dbReference type="EMBL" id="MCU6798622.1"/>
    </source>
</evidence>
<evidence type="ECO:0000259" key="9">
    <source>
        <dbReference type="PROSITE" id="PS50931"/>
    </source>
</evidence>
<keyword evidence="5" id="KW-0805">Transcription regulation</keyword>
<dbReference type="Pfam" id="PF03802">
    <property type="entry name" value="CitX"/>
    <property type="match status" value="1"/>
</dbReference>
<gene>
    <name evidence="10" type="primary">citX</name>
    <name evidence="10" type="ORF">OCV69_01470</name>
</gene>
<dbReference type="GO" id="GO:0016829">
    <property type="term" value="F:lyase activity"/>
    <property type="evidence" value="ECO:0007669"/>
    <property type="project" value="UniProtKB-KW"/>
</dbReference>
<dbReference type="InterPro" id="IPR005119">
    <property type="entry name" value="LysR_subst-bd"/>
</dbReference>
<dbReference type="Proteomes" id="UP001652395">
    <property type="component" value="Unassembled WGS sequence"/>
</dbReference>
<evidence type="ECO:0000256" key="5">
    <source>
        <dbReference type="ARBA" id="ARBA00023015"/>
    </source>
</evidence>
<keyword evidence="3 10" id="KW-0808">Transferase</keyword>
<dbReference type="RefSeq" id="WP_262562920.1">
    <property type="nucleotide sequence ID" value="NZ_JAOQJF010000002.1"/>
</dbReference>
<evidence type="ECO:0000256" key="1">
    <source>
        <dbReference type="ARBA" id="ARBA00009437"/>
    </source>
</evidence>
<dbReference type="PANTHER" id="PTHR30419">
    <property type="entry name" value="HTH-TYPE TRANSCRIPTIONAL REGULATOR YBHD"/>
    <property type="match status" value="1"/>
</dbReference>
<dbReference type="PANTHER" id="PTHR30419:SF25">
    <property type="entry name" value="HTH-TYPE TRANSCRIPTIONAL REGULATOR YTLI"/>
    <property type="match status" value="1"/>
</dbReference>
<dbReference type="EC" id="2.7.7.61" evidence="2"/>
<keyword evidence="4 10" id="KW-0548">Nucleotidyltransferase</keyword>
<comment type="similarity">
    <text evidence="1">Belongs to the LysR transcriptional regulatory family.</text>
</comment>
<dbReference type="InterPro" id="IPR000847">
    <property type="entry name" value="LysR_HTH_N"/>
</dbReference>
<dbReference type="Gene3D" id="3.40.190.290">
    <property type="match status" value="1"/>
</dbReference>
<organism evidence="10 11">
    <name type="scientific">Alitiscatomonas aceti</name>
    <dbReference type="NCBI Taxonomy" id="2981724"/>
    <lineage>
        <taxon>Bacteria</taxon>
        <taxon>Bacillati</taxon>
        <taxon>Bacillota</taxon>
        <taxon>Clostridia</taxon>
        <taxon>Lachnospirales</taxon>
        <taxon>Lachnospiraceae</taxon>
        <taxon>Alitiscatomonas</taxon>
    </lineage>
</organism>
<dbReference type="InterPro" id="IPR036388">
    <property type="entry name" value="WH-like_DNA-bd_sf"/>
</dbReference>
<evidence type="ECO:0000313" key="11">
    <source>
        <dbReference type="Proteomes" id="UP001652395"/>
    </source>
</evidence>
<comment type="caution">
    <text evidence="10">The sequence shown here is derived from an EMBL/GenBank/DDBJ whole genome shotgun (WGS) entry which is preliminary data.</text>
</comment>
<dbReference type="InterPro" id="IPR036390">
    <property type="entry name" value="WH_DNA-bd_sf"/>
</dbReference>
<evidence type="ECO:0000256" key="2">
    <source>
        <dbReference type="ARBA" id="ARBA00012524"/>
    </source>
</evidence>
<name>A0ABT2UVN9_9FIRM</name>
<keyword evidence="7" id="KW-0804">Transcription</keyword>
<dbReference type="GO" id="GO:0050519">
    <property type="term" value="F:holo-citrate lyase synthase activity"/>
    <property type="evidence" value="ECO:0007669"/>
    <property type="project" value="UniProtKB-EC"/>
</dbReference>
<evidence type="ECO:0000256" key="6">
    <source>
        <dbReference type="ARBA" id="ARBA00023125"/>
    </source>
</evidence>
<dbReference type="Pfam" id="PF03466">
    <property type="entry name" value="LysR_substrate"/>
    <property type="match status" value="1"/>
</dbReference>
<sequence length="492" mass="54178">MNEKHMQYVLTVLKEGSFTGAARKLYVSQPSLSQIIKAAEANLGAPIFNRSTDPITLTPAGALYVKAAKQISTISTNLAKQVEELSNEEFGKIRLGISVQRGMELLPYLYPRFKSRFPHVELELHEQGSATMEESVLEGSVGIALLTTFPKYDELVYDLIQKENMVLLVNKACALAERIRPGTPIDIREAADEVFICSRQGHSARTILDALCAARNMKPEIGLETISIEVGKYVVATSPVVMACPDAYADTENSLQSPYYTYPILGVENPRHFFACYRKDLYLTKYMRYLLELLHEVRNLPAGRHGQTPGAEAQSLIGIPAELPQMLNAREQRAALQNSLLVSCRCPLVSFTLNIPGPVKVLPLVPEAFDAGISKIEDALADQGLPVVRREQVIQATGLEAMWAVETAGAVRLKTLMAAIEDGGGLGRLFDIDVLDAGGKKLSREDLGLPPRKCLLCEQPAHACARSRTHTVMELTEQIESILRKEFSHHGI</sequence>
<comment type="catalytic activity">
    <reaction evidence="8">
        <text>apo-[citrate lyase ACP] + 2'-(5''-triphospho-alpha-D-ribosyl)-3'-dephospho-CoA = holo-[citrate lyase ACP] + diphosphate</text>
        <dbReference type="Rhea" id="RHEA:16333"/>
        <dbReference type="Rhea" id="RHEA-COMP:10157"/>
        <dbReference type="Rhea" id="RHEA-COMP:10158"/>
        <dbReference type="ChEBI" id="CHEBI:29999"/>
        <dbReference type="ChEBI" id="CHEBI:33019"/>
        <dbReference type="ChEBI" id="CHEBI:61378"/>
        <dbReference type="ChEBI" id="CHEBI:82683"/>
        <dbReference type="EC" id="2.7.7.61"/>
    </reaction>
</comment>
<dbReference type="InterPro" id="IPR005551">
    <property type="entry name" value="CitX"/>
</dbReference>
<evidence type="ECO:0000256" key="8">
    <source>
        <dbReference type="ARBA" id="ARBA00048574"/>
    </source>
</evidence>
<dbReference type="PROSITE" id="PS50931">
    <property type="entry name" value="HTH_LYSR"/>
    <property type="match status" value="1"/>
</dbReference>
<dbReference type="NCBIfam" id="NF002383">
    <property type="entry name" value="PRK01392.1"/>
    <property type="match status" value="1"/>
</dbReference>
<keyword evidence="6" id="KW-0238">DNA-binding</keyword>
<keyword evidence="11" id="KW-1185">Reference proteome</keyword>
<dbReference type="NCBIfam" id="TIGR03124">
    <property type="entry name" value="citrate_citX"/>
    <property type="match status" value="1"/>
</dbReference>
<dbReference type="Gene3D" id="1.10.10.10">
    <property type="entry name" value="Winged helix-like DNA-binding domain superfamily/Winged helix DNA-binding domain"/>
    <property type="match status" value="1"/>
</dbReference>
<evidence type="ECO:0000256" key="4">
    <source>
        <dbReference type="ARBA" id="ARBA00022695"/>
    </source>
</evidence>
<dbReference type="Pfam" id="PF00126">
    <property type="entry name" value="HTH_1"/>
    <property type="match status" value="1"/>
</dbReference>
<evidence type="ECO:0000256" key="7">
    <source>
        <dbReference type="ARBA" id="ARBA00023163"/>
    </source>
</evidence>
<proteinExistence type="inferred from homology"/>
<feature type="domain" description="HTH lysR-type" evidence="9">
    <location>
        <begin position="1"/>
        <end position="58"/>
    </location>
</feature>